<dbReference type="FunFam" id="1.10.150.20:FF:000070">
    <property type="entry name" value="DNA polymerase I, putative"/>
    <property type="match status" value="1"/>
</dbReference>
<dbReference type="CDD" id="cd18795">
    <property type="entry name" value="SF2_C_Ski2"/>
    <property type="match status" value="1"/>
</dbReference>
<gene>
    <name evidence="16" type="primary">LOC105364622</name>
</gene>
<dbReference type="Gene3D" id="1.10.150.20">
    <property type="entry name" value="5' to 3' exonuclease, C-terminal subdomain"/>
    <property type="match status" value="1"/>
</dbReference>
<dbReference type="GO" id="GO:0003677">
    <property type="term" value="F:DNA binding"/>
    <property type="evidence" value="ECO:0007669"/>
    <property type="project" value="InterPro"/>
</dbReference>
<feature type="domain" description="Helicase ATP-binding" evidence="13">
    <location>
        <begin position="193"/>
        <end position="367"/>
    </location>
</feature>
<dbReference type="SUPFAM" id="SSF56672">
    <property type="entry name" value="DNA/RNA polymerases"/>
    <property type="match status" value="1"/>
</dbReference>
<evidence type="ECO:0000256" key="8">
    <source>
        <dbReference type="ARBA" id="ARBA00022932"/>
    </source>
</evidence>
<dbReference type="Pfam" id="PF00271">
    <property type="entry name" value="Helicase_C"/>
    <property type="match status" value="1"/>
</dbReference>
<evidence type="ECO:0000256" key="6">
    <source>
        <dbReference type="ARBA" id="ARBA00022763"/>
    </source>
</evidence>
<dbReference type="CDD" id="cd08638">
    <property type="entry name" value="DNA_pol_A_theta"/>
    <property type="match status" value="1"/>
</dbReference>
<dbReference type="InterPro" id="IPR027417">
    <property type="entry name" value="P-loop_NTPase"/>
</dbReference>
<feature type="region of interest" description="Disordered" evidence="12">
    <location>
        <begin position="1509"/>
        <end position="1528"/>
    </location>
</feature>
<comment type="catalytic activity">
    <reaction evidence="11">
        <text>DNA(n) + a 2'-deoxyribonucleoside 5'-triphosphate = DNA(n+1) + diphosphate</text>
        <dbReference type="Rhea" id="RHEA:22508"/>
        <dbReference type="Rhea" id="RHEA-COMP:17339"/>
        <dbReference type="Rhea" id="RHEA-COMP:17340"/>
        <dbReference type="ChEBI" id="CHEBI:33019"/>
        <dbReference type="ChEBI" id="CHEBI:61560"/>
        <dbReference type="ChEBI" id="CHEBI:173112"/>
        <dbReference type="EC" id="2.7.7.7"/>
    </reaction>
</comment>
<evidence type="ECO:0000256" key="5">
    <source>
        <dbReference type="ARBA" id="ARBA00022741"/>
    </source>
</evidence>
<feature type="compositionally biased region" description="Polar residues" evidence="12">
    <location>
        <begin position="1340"/>
        <end position="1350"/>
    </location>
</feature>
<dbReference type="InterPro" id="IPR014001">
    <property type="entry name" value="Helicase_ATP-bd"/>
</dbReference>
<dbReference type="InterPro" id="IPR043502">
    <property type="entry name" value="DNA/RNA_pol_sf"/>
</dbReference>
<keyword evidence="7" id="KW-0067">ATP-binding</keyword>
<keyword evidence="5" id="KW-0547">Nucleotide-binding</keyword>
<reference evidence="16" key="1">
    <citation type="submission" date="2025-08" db="UniProtKB">
        <authorList>
            <consortium name="RefSeq"/>
        </authorList>
    </citation>
    <scope>IDENTIFICATION</scope>
</reference>
<dbReference type="Gene3D" id="3.40.50.300">
    <property type="entry name" value="P-loop containing nucleotide triphosphate hydrolases"/>
    <property type="match status" value="2"/>
</dbReference>
<evidence type="ECO:0000256" key="3">
    <source>
        <dbReference type="ARBA" id="ARBA00022679"/>
    </source>
</evidence>
<evidence type="ECO:0000259" key="14">
    <source>
        <dbReference type="PROSITE" id="PS51194"/>
    </source>
</evidence>
<evidence type="ECO:0000256" key="7">
    <source>
        <dbReference type="ARBA" id="ARBA00022840"/>
    </source>
</evidence>
<evidence type="ECO:0000256" key="11">
    <source>
        <dbReference type="ARBA" id="ARBA00049244"/>
    </source>
</evidence>
<feature type="region of interest" description="Disordered" evidence="12">
    <location>
        <begin position="1332"/>
        <end position="1387"/>
    </location>
</feature>
<dbReference type="SUPFAM" id="SSF52540">
    <property type="entry name" value="P-loop containing nucleoside triphosphate hydrolases"/>
    <property type="match status" value="1"/>
</dbReference>
<dbReference type="SMART" id="SM00482">
    <property type="entry name" value="POLAc"/>
    <property type="match status" value="1"/>
</dbReference>
<feature type="compositionally biased region" description="Basic and acidic residues" evidence="12">
    <location>
        <begin position="1370"/>
        <end position="1382"/>
    </location>
</feature>
<dbReference type="SMART" id="SM00487">
    <property type="entry name" value="DEXDc"/>
    <property type="match status" value="1"/>
</dbReference>
<feature type="domain" description="Helicase C-terminal" evidence="14">
    <location>
        <begin position="406"/>
        <end position="608"/>
    </location>
</feature>
<accession>A0AAJ6YMR6</accession>
<dbReference type="InterPro" id="IPR019760">
    <property type="entry name" value="DNA-dir_DNA_pol_A_CS"/>
</dbReference>
<dbReference type="InterPro" id="IPR012337">
    <property type="entry name" value="RNaseH-like_sf"/>
</dbReference>
<dbReference type="GO" id="GO:0097681">
    <property type="term" value="P:double-strand break repair via alternative nonhomologous end joining"/>
    <property type="evidence" value="ECO:0007669"/>
    <property type="project" value="TreeGrafter"/>
</dbReference>
<keyword evidence="3" id="KW-0808">Transferase</keyword>
<dbReference type="GO" id="GO:0042575">
    <property type="term" value="C:DNA polymerase complex"/>
    <property type="evidence" value="ECO:0007669"/>
    <property type="project" value="UniProtKB-ARBA"/>
</dbReference>
<dbReference type="InterPro" id="IPR002298">
    <property type="entry name" value="DNA_polymerase_A"/>
</dbReference>
<comment type="subcellular location">
    <subcellularLocation>
        <location evidence="1">Nucleus</location>
    </subcellularLocation>
</comment>
<dbReference type="InterPro" id="IPR046931">
    <property type="entry name" value="HTH_61"/>
</dbReference>
<dbReference type="SUPFAM" id="SSF46785">
    <property type="entry name" value="Winged helix' DNA-binding domain"/>
    <property type="match status" value="1"/>
</dbReference>
<dbReference type="GO" id="GO:0006261">
    <property type="term" value="P:DNA-templated DNA replication"/>
    <property type="evidence" value="ECO:0007669"/>
    <property type="project" value="InterPro"/>
</dbReference>
<protein>
    <recommendedName>
        <fullName evidence="2">DNA-directed DNA polymerase</fullName>
        <ecNumber evidence="2">2.7.7.7</ecNumber>
    </recommendedName>
</protein>
<dbReference type="FunFam" id="3.40.50.300:FF:000813">
    <property type="entry name" value="helicase POLQ-like isoform X1"/>
    <property type="match status" value="1"/>
</dbReference>
<evidence type="ECO:0000256" key="1">
    <source>
        <dbReference type="ARBA" id="ARBA00004123"/>
    </source>
</evidence>
<evidence type="ECO:0000313" key="15">
    <source>
        <dbReference type="Proteomes" id="UP000695007"/>
    </source>
</evidence>
<evidence type="ECO:0000256" key="4">
    <source>
        <dbReference type="ARBA" id="ARBA00022695"/>
    </source>
</evidence>
<dbReference type="PANTHER" id="PTHR10133:SF62">
    <property type="entry name" value="DNA POLYMERASE THETA"/>
    <property type="match status" value="1"/>
</dbReference>
<dbReference type="Pfam" id="PF21099">
    <property type="entry name" value="POLQ_helical"/>
    <property type="match status" value="1"/>
</dbReference>
<keyword evidence="8" id="KW-0239">DNA-directed DNA polymerase</keyword>
<dbReference type="GO" id="GO:0003887">
    <property type="term" value="F:DNA-directed DNA polymerase activity"/>
    <property type="evidence" value="ECO:0007669"/>
    <property type="project" value="UniProtKB-KW"/>
</dbReference>
<evidence type="ECO:0000256" key="9">
    <source>
        <dbReference type="ARBA" id="ARBA00023204"/>
    </source>
</evidence>
<dbReference type="CTD" id="136030439"/>
<dbReference type="GO" id="GO:0005524">
    <property type="term" value="F:ATP binding"/>
    <property type="evidence" value="ECO:0007669"/>
    <property type="project" value="UniProtKB-KW"/>
</dbReference>
<name>A0AAJ6YMR6_9HYME</name>
<dbReference type="SUPFAM" id="SSF53098">
    <property type="entry name" value="Ribonuclease H-like"/>
    <property type="match status" value="1"/>
</dbReference>
<dbReference type="Gene3D" id="3.30.420.10">
    <property type="entry name" value="Ribonuclease H-like superfamily/Ribonuclease H"/>
    <property type="match status" value="1"/>
</dbReference>
<dbReference type="KEGG" id="csol:105364622"/>
<dbReference type="Pfam" id="PF00476">
    <property type="entry name" value="DNA_pol_A"/>
    <property type="match status" value="1"/>
</dbReference>
<keyword evidence="6" id="KW-0227">DNA damage</keyword>
<dbReference type="PANTHER" id="PTHR10133">
    <property type="entry name" value="DNA POLYMERASE I"/>
    <property type="match status" value="1"/>
</dbReference>
<dbReference type="Proteomes" id="UP000695007">
    <property type="component" value="Unplaced"/>
</dbReference>
<dbReference type="RefSeq" id="XP_011500903.1">
    <property type="nucleotide sequence ID" value="XM_011502601.1"/>
</dbReference>
<dbReference type="SMART" id="SM00490">
    <property type="entry name" value="HELICc"/>
    <property type="match status" value="1"/>
</dbReference>
<dbReference type="EC" id="2.7.7.7" evidence="2"/>
<dbReference type="InterPro" id="IPR036397">
    <property type="entry name" value="RNaseH_sf"/>
</dbReference>
<dbReference type="Gene3D" id="1.20.1060.10">
    <property type="entry name" value="Taq DNA Polymerase, Chain T, domain 4"/>
    <property type="match status" value="1"/>
</dbReference>
<dbReference type="Gene3D" id="1.10.3380.20">
    <property type="match status" value="1"/>
</dbReference>
<keyword evidence="10" id="KW-0539">Nucleus</keyword>
<dbReference type="Pfam" id="PF00270">
    <property type="entry name" value="DEAD"/>
    <property type="match status" value="1"/>
</dbReference>
<dbReference type="InterPro" id="IPR048960">
    <property type="entry name" value="POLQ-like_helical"/>
</dbReference>
<dbReference type="GO" id="GO:0005634">
    <property type="term" value="C:nucleus"/>
    <property type="evidence" value="ECO:0007669"/>
    <property type="project" value="UniProtKB-SubCell"/>
</dbReference>
<sequence length="2306" mass="258648">MLSKVTKKKRLKVSGKGRDSLMKEDGDINKRLKDYLSLLPDVLANDENQLLELPEMLLSDAEWCEINVSSKTLGIESKDDLLNSIVPRKQWVAGLSVNSDRTELENKNANNSTLAKSIKSLSSCKKNKSKLFDNITDTFTNSNILSVRELSDVNSQKRFELSSWGLPPSILQKYQARGINTMFLWQVECLANYKILEENKNLVYSAPTSAGKTLVSEFLILKTVLERRKKAIFILPFVSVVREKMFYFQDLLCDSGVRVEGFMGGVAPVGGFSAVHIAIATIEKANSLVNRLMENGDLKTLGVVVIDELHLIGDPNRGYLLELLLTKLRYMSLSIEHVNIQLIGMSATLPNLPIIAEWLDAELYKTDFRPIPLNEQCKIDKSIFDCKLNFIRELEAAPDIVNDIDNIVQLCIETISGGHGILIFCAAKSWCEKLATQIAFAFFQLGRDNTYHGQILRKMMDAVALQEVLIQLAHCPIGLDSILEKTVSFGVAFHHAGLTMDERDIIEGGFRLGSLKVLVATSTLSSGVNLPARRVIVRSLKFNGNLLDKLTYQQMIGRAGRMGKDTAGESILICQPNERASALNLMASSLEPILSCLESSAPLIRALLEAVASEIVRTPKDLDFYCKCTFVYKCEGAVVTTMVQEAVQFLIANEFLLQEERLVATCLGKACLSASIPPWDGLFLFEELQRARKCLVLDTELHVVYLVTPFSAGSQISQIDWMGFMELWKTLPESERRVGKLVGVEERFLMSALRGIIKPGKLLNIHRRFYTALALHDLVREVPLNTVCRKYNCCRGLLQSLQQSSSTFAGMVTNFCKELKWDCMELLFAQFQARLQFGVCRDLLDLLRLPSLNGLRARSLFKYGITSVAELAIASTLNVEEALNKALPFESEKNFDGEKMTEIVQRTKMRTVFITGKDGLTAREAAQIVVNEARVLVQNELGVRDVQWSQIDNASQASPRSNCVDSTNLTTPNMMNGPRSSQMAYVEVHAVADEAKDKKRLDNERTDIAVNDSGAADMENICRGKKRLSKSSDSLFALSGRSINDVDRMQMYSDENLSAGDSRSRFAKFSKLLPESCGESRNDRGDRHQMLSEMLVEKTSSGIIMESTNDDGKEVSKNSEVSLMFSEDLSNETAACKLIDETNDSGLVAKAIDKSNDDPSASFDDVINESDKPEIASRMLKSKLLEKTKSLLKEGQITIRSIDFQDRMDIITAMKSIENPTESEAKKSLGVSDRVLDDITSNAPMNEDKGIISVAAPMSETKVTRKETRISAVSSNNSSPSLFSDSSFFDPQMCSILEKNVIDSEFLADFEKSNFASQNVASNETETCKRITRSGGSIGNKKQSVGSNKAATPRDVSVDPIREQNNCNDARAEDLSTPRNNRETSNNTMKNAKQISDQLTWIEDSWDQIKNQRPIQDKYEMAKKNNKNEENSDSGSPSLLNKTNARGHLRQLISSQIALRTIQAKTTKDKSPDVTAKDTPKYIVRKRAYDRNNSDDSPIASVRTYNTRRPFMPHSLNKSDSEDSVINSQKMKPDETNFNKTRMRIERKLGKSLKSKQIGSSKALGSSRELLKQNVEPLSRCAQSNGNDTNCTDSRLMFESDDVVKSQGKMPRKIKEISMKDKMPLLNDNNHANAYNDKISLKATEPVNVANSRRAFRLFRSNIEGSSTNEQKHNLAVAIVTEMCAREPVVAIGNRIIGIEERRKDRKADAYIYRDKKIYGIVISWGAGNTYYMPFGNTQDTKITIKERINFLRDILTNPSRTLHCFDAKEVYKMLYVRYEIEFRCRFCDPNVADWIINSESWHKSYSELVIKKTYRDKRNLKTKAQYFPDSLDITNALDNSFGTNFLVSSARAAAKAVLAWYMTEAVLNAIKNQNPSLLSLYREVEMPTIIILANMELRGVGINMNSLQELSIAIKNDLSRIEEKAFNLAGRKFNFHSSKDVSQVLGLSKKGRGCTNKLALKSCENPISSLITLWRKLNTVQTKIIFPMLQVETKNNRVHGNCITYTSTGRVSMHEPNLQTIPRDFESEISNCVLSCRMAFVPDTGNVMLSADFCQLELRILAHYSQDPVLCKLLHEKGDIFKSIAARLNKTSENKVNDDMRQRAKQLCYAMIYGMGTKSLAETLSVTESEAKDYLEAFMGTYKGIRVWLNAVSVQAQKDGFVSTLANRRRILPDIASKIPAIKSHAERQAINTKVQGSAADITKKAMVLIENKLRDEFSCNLPLTLSTTQSTRKLRYSDTERRARSAHLVLQIHDELLYEVSRSDLDKVASIIKESMENAYKLRVPLPVKMKVGTAWGNLMDYEN</sequence>
<dbReference type="Pfam" id="PF20470">
    <property type="entry name" value="HTH_61"/>
    <property type="match status" value="1"/>
</dbReference>
<evidence type="ECO:0000259" key="13">
    <source>
        <dbReference type="PROSITE" id="PS51192"/>
    </source>
</evidence>
<keyword evidence="15" id="KW-1185">Reference proteome</keyword>
<keyword evidence="9" id="KW-0234">DNA repair</keyword>
<dbReference type="InterPro" id="IPR036390">
    <property type="entry name" value="WH_DNA-bd_sf"/>
</dbReference>
<dbReference type="GeneID" id="105364622"/>
<dbReference type="PROSITE" id="PS51194">
    <property type="entry name" value="HELICASE_CTER"/>
    <property type="match status" value="1"/>
</dbReference>
<dbReference type="PROSITE" id="PS51192">
    <property type="entry name" value="HELICASE_ATP_BIND_1"/>
    <property type="match status" value="1"/>
</dbReference>
<dbReference type="InterPro" id="IPR001650">
    <property type="entry name" value="Helicase_C-like"/>
</dbReference>
<dbReference type="InterPro" id="IPR011545">
    <property type="entry name" value="DEAD/DEAH_box_helicase_dom"/>
</dbReference>
<evidence type="ECO:0000256" key="2">
    <source>
        <dbReference type="ARBA" id="ARBA00012417"/>
    </source>
</evidence>
<proteinExistence type="predicted"/>
<evidence type="ECO:0000256" key="12">
    <source>
        <dbReference type="SAM" id="MobiDB-lite"/>
    </source>
</evidence>
<dbReference type="PROSITE" id="PS00447">
    <property type="entry name" value="DNA_POLYMERASE_A"/>
    <property type="match status" value="1"/>
</dbReference>
<dbReference type="SUPFAM" id="SSF158702">
    <property type="entry name" value="Sec63 N-terminal domain-like"/>
    <property type="match status" value="1"/>
</dbReference>
<dbReference type="CDD" id="cd18026">
    <property type="entry name" value="DEXHc_POLQ-like"/>
    <property type="match status" value="1"/>
</dbReference>
<dbReference type="PRINTS" id="PR00868">
    <property type="entry name" value="DNAPOLI"/>
</dbReference>
<evidence type="ECO:0000313" key="16">
    <source>
        <dbReference type="RefSeq" id="XP_011500903.1"/>
    </source>
</evidence>
<organism evidence="15 16">
    <name type="scientific">Ceratosolen solmsi marchali</name>
    <dbReference type="NCBI Taxonomy" id="326594"/>
    <lineage>
        <taxon>Eukaryota</taxon>
        <taxon>Metazoa</taxon>
        <taxon>Ecdysozoa</taxon>
        <taxon>Arthropoda</taxon>
        <taxon>Hexapoda</taxon>
        <taxon>Insecta</taxon>
        <taxon>Pterygota</taxon>
        <taxon>Neoptera</taxon>
        <taxon>Endopterygota</taxon>
        <taxon>Hymenoptera</taxon>
        <taxon>Apocrita</taxon>
        <taxon>Proctotrupomorpha</taxon>
        <taxon>Chalcidoidea</taxon>
        <taxon>Agaonidae</taxon>
        <taxon>Agaoninae</taxon>
        <taxon>Ceratosolen</taxon>
    </lineage>
</organism>
<dbReference type="Gene3D" id="3.30.70.370">
    <property type="match status" value="1"/>
</dbReference>
<evidence type="ECO:0000256" key="10">
    <source>
        <dbReference type="ARBA" id="ARBA00023242"/>
    </source>
</evidence>
<dbReference type="InterPro" id="IPR001098">
    <property type="entry name" value="DNA-dir_DNA_pol_A_palm_dom"/>
</dbReference>
<keyword evidence="4" id="KW-0548">Nucleotidyltransferase</keyword>